<comment type="caution">
    <text evidence="2">The sequence shown here is derived from an EMBL/GenBank/DDBJ whole genome shotgun (WGS) entry which is preliminary data.</text>
</comment>
<gene>
    <name evidence="2" type="ORF">SEMRO_1511_G278720.2</name>
</gene>
<evidence type="ECO:0000313" key="2">
    <source>
        <dbReference type="EMBL" id="CAB9524241.1"/>
    </source>
</evidence>
<accession>A0A9N8EN65</accession>
<feature type="region of interest" description="Disordered" evidence="1">
    <location>
        <begin position="545"/>
        <end position="571"/>
    </location>
</feature>
<reference evidence="2" key="1">
    <citation type="submission" date="2020-06" db="EMBL/GenBank/DDBJ databases">
        <authorList>
            <consortium name="Plant Systems Biology data submission"/>
        </authorList>
    </citation>
    <scope>NUCLEOTIDE SEQUENCE</scope>
    <source>
        <strain evidence="2">D6</strain>
    </source>
</reference>
<dbReference type="EMBL" id="CAICTM010001509">
    <property type="protein sequence ID" value="CAB9524241.1"/>
    <property type="molecule type" value="Genomic_DNA"/>
</dbReference>
<evidence type="ECO:0000313" key="3">
    <source>
        <dbReference type="Proteomes" id="UP001153069"/>
    </source>
</evidence>
<evidence type="ECO:0000256" key="1">
    <source>
        <dbReference type="SAM" id="MobiDB-lite"/>
    </source>
</evidence>
<dbReference type="Proteomes" id="UP001153069">
    <property type="component" value="Unassembled WGS sequence"/>
</dbReference>
<keyword evidence="3" id="KW-1185">Reference proteome</keyword>
<proteinExistence type="predicted"/>
<protein>
    <submittedName>
        <fullName evidence="2">Uncharacterized protein</fullName>
    </submittedName>
</protein>
<dbReference type="AlphaFoldDB" id="A0A9N8EN65"/>
<sequence length="585" mass="66114">MSFTDTTEIIAALQAVPRSRALWRIYGQDNKEPILLYPPERIPEILAAHHFTPLELALFSKASLETVQNIYHDDPSALTAGLLLNLCTHGAKPGVIKYLVTQQPNLVKQVGPEFGIMKRHPFVRSCMMKRMSLLTVALQQGPGENCPFSEDSDILALGQANPTALTRPPSYPEIRISIPVRCLLQWKYSLKLMTEVFRLCAQKYAAQPFSRDKHTLLFDEDIFCPMIRIPPGQRFFVRRSSDPSPLLRTALDIDCITAMWSAGLLEYFNTNKCRKWEPTAFLQLVKYFLGNPKLTVLNMGAFPDPAGPHKEELPSLNDPTYKALSKNCAISTVVLNFSPETNPLAVSFLQDSVALMPQLVNLRLCLSSDGLQIAAPTICHLLAKEDTTLVDLVILITQHHNNNKKLSLQVVLEVLKTNKTLQNFAYRNDQDPALVQTYEDCLVDILKTANATLETAEFRSVQYRSEQLPSKGQLGYYTTLNRHERGLLQKITDWDCFVVILTRAQQEQPNYSDLDRVNITFGLLLENPIMWLKFTSLPKVQAPTKMISSHNDDDDTEPEPKKRKLTKNDDSANDWMRAASVHFFG</sequence>
<name>A0A9N8EN65_9STRA</name>
<organism evidence="2 3">
    <name type="scientific">Seminavis robusta</name>
    <dbReference type="NCBI Taxonomy" id="568900"/>
    <lineage>
        <taxon>Eukaryota</taxon>
        <taxon>Sar</taxon>
        <taxon>Stramenopiles</taxon>
        <taxon>Ochrophyta</taxon>
        <taxon>Bacillariophyta</taxon>
        <taxon>Bacillariophyceae</taxon>
        <taxon>Bacillariophycidae</taxon>
        <taxon>Naviculales</taxon>
        <taxon>Naviculaceae</taxon>
        <taxon>Seminavis</taxon>
    </lineage>
</organism>